<organism evidence="1">
    <name type="scientific">Corynebacterium glutamicum (strain R)</name>
    <dbReference type="NCBI Taxonomy" id="340322"/>
    <lineage>
        <taxon>Bacteria</taxon>
        <taxon>Bacillati</taxon>
        <taxon>Actinomycetota</taxon>
        <taxon>Actinomycetes</taxon>
        <taxon>Mycobacteriales</taxon>
        <taxon>Corynebacteriaceae</taxon>
        <taxon>Corynebacterium</taxon>
    </lineage>
</organism>
<protein>
    <submittedName>
        <fullName evidence="1">Uncharacterized protein</fullName>
    </submittedName>
</protein>
<evidence type="ECO:0000313" key="1">
    <source>
        <dbReference type="EMBL" id="BAQ21092.1"/>
    </source>
</evidence>
<dbReference type="KEGG" id="cgt:cgR_6030"/>
<dbReference type="EMBL" id="AP009044">
    <property type="protein sequence ID" value="BAQ21092.1"/>
    <property type="molecule type" value="Genomic_DNA"/>
</dbReference>
<dbReference type="AlphaFoldDB" id="A0AB72VFT5"/>
<dbReference type="Proteomes" id="UP000006698">
    <property type="component" value="Chromosome"/>
</dbReference>
<accession>A0AB72VFT5</accession>
<proteinExistence type="predicted"/>
<sequence length="115" mass="12759">MESQQSENIVDEELLYPALPGDIEIPQTVSANSLVKVVEIGNWEPTQNPNSIIVPGAMRSDRESIPGGFTKEEADRAEIEEAKLANTPFLRVQSDTACKVYWPSPFQVCGEIRKL</sequence>
<gene>
    <name evidence="1" type="ordered locus">cgR_6030</name>
</gene>
<reference evidence="1" key="1">
    <citation type="journal article" date="2007" name="Microbiology">
        <title>Comparative analysis of the Corynebacterium glutamicum group and complete genome sequence of strain R.</title>
        <authorList>
            <person name="Yukawa H."/>
            <person name="Omumasaba C.A."/>
            <person name="Nonaka H."/>
            <person name="Kos P."/>
            <person name="Okai N."/>
            <person name="Suzuki N."/>
            <person name="Suda M."/>
            <person name="Tsuge Y."/>
            <person name="Watanabe J."/>
            <person name="Ikeda Y."/>
            <person name="Vertes A.A."/>
            <person name="Inui M."/>
        </authorList>
    </citation>
    <scope>NUCLEOTIDE SEQUENCE</scope>
    <source>
        <strain evidence="1">R</strain>
    </source>
</reference>
<name>A0AB72VFT5_CORGB</name>